<dbReference type="Gene3D" id="3.40.50.1460">
    <property type="match status" value="1"/>
</dbReference>
<dbReference type="GO" id="GO:0043525">
    <property type="term" value="P:positive regulation of neuron apoptotic process"/>
    <property type="evidence" value="ECO:0007669"/>
    <property type="project" value="TreeGrafter"/>
</dbReference>
<feature type="domain" description="Caspase family p20" evidence="9">
    <location>
        <begin position="53"/>
        <end position="174"/>
    </location>
</feature>
<evidence type="ECO:0000313" key="10">
    <source>
        <dbReference type="Proteomes" id="UP000504633"/>
    </source>
</evidence>
<evidence type="ECO:0000256" key="4">
    <source>
        <dbReference type="ARBA" id="ARBA00022807"/>
    </source>
</evidence>
<evidence type="ECO:0000313" key="11">
    <source>
        <dbReference type="RefSeq" id="XP_023170001.2"/>
    </source>
</evidence>
<feature type="domain" description="Caspase family p10" evidence="8">
    <location>
        <begin position="202"/>
        <end position="303"/>
    </location>
</feature>
<dbReference type="RefSeq" id="XP_023170001.2">
    <property type="nucleotide sequence ID" value="XM_023314233.2"/>
</dbReference>
<dbReference type="KEGG" id="dhe:111598807"/>
<protein>
    <submittedName>
        <fullName evidence="11">Caspase-3</fullName>
    </submittedName>
</protein>
<evidence type="ECO:0000259" key="9">
    <source>
        <dbReference type="PROSITE" id="PS50208"/>
    </source>
</evidence>
<dbReference type="PANTHER" id="PTHR10454">
    <property type="entry name" value="CASPASE"/>
    <property type="match status" value="1"/>
</dbReference>
<evidence type="ECO:0000256" key="7">
    <source>
        <dbReference type="SAM" id="MobiDB-lite"/>
    </source>
</evidence>
<dbReference type="InterPro" id="IPR029030">
    <property type="entry name" value="Caspase-like_dom_sf"/>
</dbReference>
<keyword evidence="10" id="KW-1185">Reference proteome</keyword>
<dbReference type="SMART" id="SM00115">
    <property type="entry name" value="CASc"/>
    <property type="match status" value="1"/>
</dbReference>
<dbReference type="CTD" id="42008"/>
<dbReference type="PROSITE" id="PS50208">
    <property type="entry name" value="CASPASE_P20"/>
    <property type="match status" value="1"/>
</dbReference>
<dbReference type="OMA" id="YDGHYSW"/>
<sequence>MDDTDLSIFRSKNRKKDNADATTMATTPTSEAYQNRIITSRPTTEDTYPNCPRAGVALILNHKEVKAHKMRMGTERDRDAIKKSLLSFGFDVRAYNELTFAEISDLLQNVAREDHSQNDCFVLVVMSHGEEGKVYAKDMAYPVERLWNPFLGDSCKTLVNKPKLFFIQACRGNNFERAVEFTEFTVMTRELAPPAAPVTQPITYAIPSTADMLVFYSTFEKFYSFRNVEYGSWFIQTLCKVLDLAACNEASQPEGVDLLRLLTTVNRKVAYEYQSDMKNVEYNQMKEMPNFMSTLTKTFNLRVKPKN</sequence>
<dbReference type="PROSITE" id="PS50207">
    <property type="entry name" value="CASPASE_P10"/>
    <property type="match status" value="1"/>
</dbReference>
<evidence type="ECO:0000256" key="5">
    <source>
        <dbReference type="ARBA" id="ARBA00023145"/>
    </source>
</evidence>
<dbReference type="CDD" id="cd00032">
    <property type="entry name" value="CASc"/>
    <property type="match status" value="1"/>
</dbReference>
<evidence type="ECO:0000256" key="2">
    <source>
        <dbReference type="ARBA" id="ARBA00022670"/>
    </source>
</evidence>
<dbReference type="Pfam" id="PF00656">
    <property type="entry name" value="Peptidase_C14"/>
    <property type="match status" value="1"/>
</dbReference>
<dbReference type="InterPro" id="IPR033139">
    <property type="entry name" value="Caspase_cys_AS"/>
</dbReference>
<dbReference type="InterPro" id="IPR011600">
    <property type="entry name" value="Pept_C14_caspase"/>
</dbReference>
<evidence type="ECO:0000256" key="1">
    <source>
        <dbReference type="ARBA" id="ARBA00010134"/>
    </source>
</evidence>
<dbReference type="PROSITE" id="PS01122">
    <property type="entry name" value="CASPASE_CYS"/>
    <property type="match status" value="1"/>
</dbReference>
<dbReference type="SUPFAM" id="SSF52129">
    <property type="entry name" value="Caspase-like"/>
    <property type="match status" value="1"/>
</dbReference>
<dbReference type="PROSITE" id="PS01121">
    <property type="entry name" value="CASPASE_HIS"/>
    <property type="match status" value="1"/>
</dbReference>
<dbReference type="GO" id="GO:0004197">
    <property type="term" value="F:cysteine-type endopeptidase activity"/>
    <property type="evidence" value="ECO:0007669"/>
    <property type="project" value="InterPro"/>
</dbReference>
<evidence type="ECO:0000256" key="3">
    <source>
        <dbReference type="ARBA" id="ARBA00022801"/>
    </source>
</evidence>
<keyword evidence="5" id="KW-0865">Zymogen</keyword>
<dbReference type="GO" id="GO:0005737">
    <property type="term" value="C:cytoplasm"/>
    <property type="evidence" value="ECO:0007669"/>
    <property type="project" value="TreeGrafter"/>
</dbReference>
<dbReference type="PANTHER" id="PTHR10454:SF232">
    <property type="entry name" value="AT03047P-RELATED"/>
    <property type="match status" value="1"/>
</dbReference>
<dbReference type="InterPro" id="IPR002398">
    <property type="entry name" value="Pept_C14"/>
</dbReference>
<dbReference type="InterPro" id="IPR001309">
    <property type="entry name" value="Pept_C14_p20"/>
</dbReference>
<dbReference type="InterPro" id="IPR016129">
    <property type="entry name" value="Caspase_his_AS"/>
</dbReference>
<dbReference type="GO" id="GO:0006508">
    <property type="term" value="P:proteolysis"/>
    <property type="evidence" value="ECO:0007669"/>
    <property type="project" value="UniProtKB-KW"/>
</dbReference>
<comment type="similarity">
    <text evidence="1 6">Belongs to the peptidase C14A family.</text>
</comment>
<dbReference type="GO" id="GO:0006915">
    <property type="term" value="P:apoptotic process"/>
    <property type="evidence" value="ECO:0007669"/>
    <property type="project" value="TreeGrafter"/>
</dbReference>
<gene>
    <name evidence="11" type="primary">LOC111598807</name>
</gene>
<dbReference type="InterPro" id="IPR015917">
    <property type="entry name" value="Pept_C14A"/>
</dbReference>
<proteinExistence type="inferred from homology"/>
<evidence type="ECO:0000259" key="8">
    <source>
        <dbReference type="PROSITE" id="PS50207"/>
    </source>
</evidence>
<reference evidence="11" key="1">
    <citation type="submission" date="2025-08" db="UniProtKB">
        <authorList>
            <consortium name="RefSeq"/>
        </authorList>
    </citation>
    <scope>IDENTIFICATION</scope>
    <source>
        <strain evidence="11">15085-1641.00</strain>
        <tissue evidence="11">Whole body</tissue>
    </source>
</reference>
<name>A0A6J1LWP3_DROHY</name>
<organism evidence="10 11">
    <name type="scientific">Drosophila hydei</name>
    <name type="common">Fruit fly</name>
    <dbReference type="NCBI Taxonomy" id="7224"/>
    <lineage>
        <taxon>Eukaryota</taxon>
        <taxon>Metazoa</taxon>
        <taxon>Ecdysozoa</taxon>
        <taxon>Arthropoda</taxon>
        <taxon>Hexapoda</taxon>
        <taxon>Insecta</taxon>
        <taxon>Pterygota</taxon>
        <taxon>Neoptera</taxon>
        <taxon>Endopterygota</taxon>
        <taxon>Diptera</taxon>
        <taxon>Brachycera</taxon>
        <taxon>Muscomorpha</taxon>
        <taxon>Ephydroidea</taxon>
        <taxon>Drosophilidae</taxon>
        <taxon>Drosophila</taxon>
    </lineage>
</organism>
<keyword evidence="2" id="KW-0645">Protease</keyword>
<dbReference type="GeneID" id="111598807"/>
<evidence type="ECO:0000256" key="6">
    <source>
        <dbReference type="RuleBase" id="RU003971"/>
    </source>
</evidence>
<dbReference type="AlphaFoldDB" id="A0A6J1LWP3"/>
<keyword evidence="4" id="KW-0788">Thiol protease</keyword>
<dbReference type="InterPro" id="IPR002138">
    <property type="entry name" value="Pept_C14_p10"/>
</dbReference>
<accession>A0A6J1LWP3</accession>
<dbReference type="Proteomes" id="UP000504633">
    <property type="component" value="Unplaced"/>
</dbReference>
<keyword evidence="3" id="KW-0378">Hydrolase</keyword>
<dbReference type="OrthoDB" id="6116485at2759"/>
<dbReference type="PRINTS" id="PR00376">
    <property type="entry name" value="IL1BCENZYME"/>
</dbReference>
<feature type="region of interest" description="Disordered" evidence="7">
    <location>
        <begin position="1"/>
        <end position="28"/>
    </location>
</feature>